<proteinExistence type="predicted"/>
<dbReference type="AlphaFoldDB" id="A0A411YER8"/>
<evidence type="ECO:0000313" key="4">
    <source>
        <dbReference type="Proteomes" id="UP000291469"/>
    </source>
</evidence>
<dbReference type="SMART" id="SM00065">
    <property type="entry name" value="GAF"/>
    <property type="match status" value="1"/>
</dbReference>
<dbReference type="CDD" id="cd01949">
    <property type="entry name" value="GGDEF"/>
    <property type="match status" value="1"/>
</dbReference>
<organism evidence="3 4">
    <name type="scientific">Egibacter rhizosphaerae</name>
    <dbReference type="NCBI Taxonomy" id="1670831"/>
    <lineage>
        <taxon>Bacteria</taxon>
        <taxon>Bacillati</taxon>
        <taxon>Actinomycetota</taxon>
        <taxon>Nitriliruptoria</taxon>
        <taxon>Egibacterales</taxon>
        <taxon>Egibacteraceae</taxon>
        <taxon>Egibacter</taxon>
    </lineage>
</organism>
<dbReference type="InterPro" id="IPR000160">
    <property type="entry name" value="GGDEF_dom"/>
</dbReference>
<dbReference type="RefSeq" id="WP_131154696.1">
    <property type="nucleotide sequence ID" value="NZ_CP036402.1"/>
</dbReference>
<sequence length="629" mass="69417">MERDAGSVDRRGDLEADAEAGRRLDRLVTWVASRLMPVRRDEADEAVAGVLQQLRHFFDVDTVFLRRNDHERGASVLVDEWPRRPSPPHPDPLGEVAFDADPVFLASRDLRDAFVLRPRSSNDEYQERIRRGSGVPFVSMAMVPLMGRETDGVLGLVSFADRAWSAEETGALQAIASMLLQLWGRLAAEDELHHQATHDALTGLGNRRALFEELDRRRAAPGRQVAVVFVDLDNHKDVNDVLGHEVGDRLLITIGERVRSMIREEDFPARIGGDEFVVLLDGVADEGEAQAAAERMVALIAQPVTIQGHELRRTVSAGVVLARNPETSADELVGQADTALYRAKELGSNQAVVFDESLRVAAQERFSTEALLRRGLREGTFELYYQPELDLASGRLLAVEALLRWHHPYRGLLGADAFIEVAESSRIVLELGEWVLEEAARQAAEWAERFPELKIDMRVNVSPLQLRNPGLTRVVASCLEGRPLEGRLTLEITEHAVMHDVEQARHVLAELRGLGVTVALDDFGTGYSSLAQLRRLPLDFLKIDRAFVTSLGTVPTDRAVLDAIMRLGAAYDLELIAEGVESRAHIEHLLAVGCRRAQGYGLARPLPAQALEPTLVAGGVDARSFAPSA</sequence>
<dbReference type="InterPro" id="IPR035919">
    <property type="entry name" value="EAL_sf"/>
</dbReference>
<evidence type="ECO:0000259" key="1">
    <source>
        <dbReference type="PROSITE" id="PS50883"/>
    </source>
</evidence>
<evidence type="ECO:0000313" key="3">
    <source>
        <dbReference type="EMBL" id="QBI19699.1"/>
    </source>
</evidence>
<feature type="domain" description="EAL" evidence="1">
    <location>
        <begin position="365"/>
        <end position="619"/>
    </location>
</feature>
<protein>
    <submittedName>
        <fullName evidence="3">EAL domain-containing protein</fullName>
    </submittedName>
</protein>
<dbReference type="CDD" id="cd01948">
    <property type="entry name" value="EAL"/>
    <property type="match status" value="1"/>
</dbReference>
<dbReference type="Gene3D" id="3.20.20.450">
    <property type="entry name" value="EAL domain"/>
    <property type="match status" value="1"/>
</dbReference>
<gene>
    <name evidence="3" type="ORF">ER308_09165</name>
</gene>
<dbReference type="InterPro" id="IPR029787">
    <property type="entry name" value="Nucleotide_cyclase"/>
</dbReference>
<dbReference type="InterPro" id="IPR001633">
    <property type="entry name" value="EAL_dom"/>
</dbReference>
<dbReference type="EMBL" id="CP036402">
    <property type="protein sequence ID" value="QBI19699.1"/>
    <property type="molecule type" value="Genomic_DNA"/>
</dbReference>
<dbReference type="Gene3D" id="3.30.450.40">
    <property type="match status" value="1"/>
</dbReference>
<dbReference type="SUPFAM" id="SSF141868">
    <property type="entry name" value="EAL domain-like"/>
    <property type="match status" value="1"/>
</dbReference>
<dbReference type="OrthoDB" id="23692at2"/>
<dbReference type="NCBIfam" id="TIGR00254">
    <property type="entry name" value="GGDEF"/>
    <property type="match status" value="1"/>
</dbReference>
<dbReference type="SUPFAM" id="SSF55781">
    <property type="entry name" value="GAF domain-like"/>
    <property type="match status" value="1"/>
</dbReference>
<dbReference type="SMART" id="SM00267">
    <property type="entry name" value="GGDEF"/>
    <property type="match status" value="1"/>
</dbReference>
<keyword evidence="4" id="KW-1185">Reference proteome</keyword>
<dbReference type="InterPro" id="IPR043128">
    <property type="entry name" value="Rev_trsase/Diguanyl_cyclase"/>
</dbReference>
<dbReference type="Proteomes" id="UP000291469">
    <property type="component" value="Chromosome"/>
</dbReference>
<dbReference type="PANTHER" id="PTHR44757:SF2">
    <property type="entry name" value="BIOFILM ARCHITECTURE MAINTENANCE PROTEIN MBAA"/>
    <property type="match status" value="1"/>
</dbReference>
<feature type="domain" description="GGDEF" evidence="2">
    <location>
        <begin position="223"/>
        <end position="356"/>
    </location>
</feature>
<dbReference type="InterPro" id="IPR003018">
    <property type="entry name" value="GAF"/>
</dbReference>
<dbReference type="InterPro" id="IPR029016">
    <property type="entry name" value="GAF-like_dom_sf"/>
</dbReference>
<accession>A0A411YER8</accession>
<dbReference type="SMART" id="SM00052">
    <property type="entry name" value="EAL"/>
    <property type="match status" value="1"/>
</dbReference>
<reference evidence="3 4" key="1">
    <citation type="submission" date="2019-01" db="EMBL/GenBank/DDBJ databases">
        <title>Egibacter rhizosphaerae EGI 80759T.</title>
        <authorList>
            <person name="Chen D.-D."/>
            <person name="Tian Y."/>
            <person name="Jiao J.-Y."/>
            <person name="Zhang X.-T."/>
            <person name="Zhang Y.-G."/>
            <person name="Zhang Y."/>
            <person name="Xiao M."/>
            <person name="Shu W.-S."/>
            <person name="Li W.-J."/>
        </authorList>
    </citation>
    <scope>NUCLEOTIDE SEQUENCE [LARGE SCALE GENOMIC DNA]</scope>
    <source>
        <strain evidence="3 4">EGI 80759</strain>
    </source>
</reference>
<dbReference type="Pfam" id="PF00563">
    <property type="entry name" value="EAL"/>
    <property type="match status" value="1"/>
</dbReference>
<dbReference type="SUPFAM" id="SSF55073">
    <property type="entry name" value="Nucleotide cyclase"/>
    <property type="match status" value="1"/>
</dbReference>
<dbReference type="InterPro" id="IPR052155">
    <property type="entry name" value="Biofilm_reg_signaling"/>
</dbReference>
<dbReference type="Pfam" id="PF01590">
    <property type="entry name" value="GAF"/>
    <property type="match status" value="1"/>
</dbReference>
<dbReference type="PANTHER" id="PTHR44757">
    <property type="entry name" value="DIGUANYLATE CYCLASE DGCP"/>
    <property type="match status" value="1"/>
</dbReference>
<dbReference type="Pfam" id="PF00990">
    <property type="entry name" value="GGDEF"/>
    <property type="match status" value="1"/>
</dbReference>
<name>A0A411YER8_9ACTN</name>
<dbReference type="KEGG" id="erz:ER308_09165"/>
<dbReference type="PROSITE" id="PS50887">
    <property type="entry name" value="GGDEF"/>
    <property type="match status" value="1"/>
</dbReference>
<evidence type="ECO:0000259" key="2">
    <source>
        <dbReference type="PROSITE" id="PS50887"/>
    </source>
</evidence>
<dbReference type="Gene3D" id="3.30.70.270">
    <property type="match status" value="1"/>
</dbReference>
<dbReference type="PROSITE" id="PS50883">
    <property type="entry name" value="EAL"/>
    <property type="match status" value="1"/>
</dbReference>